<evidence type="ECO:0000256" key="6">
    <source>
        <dbReference type="ARBA" id="ARBA00023251"/>
    </source>
</evidence>
<dbReference type="SUPFAM" id="SSF103473">
    <property type="entry name" value="MFS general substrate transporter"/>
    <property type="match status" value="1"/>
</dbReference>
<keyword evidence="3 7" id="KW-0812">Transmembrane</keyword>
<gene>
    <name evidence="9" type="ORF">AB5J50_40585</name>
</gene>
<dbReference type="PANTHER" id="PTHR42718:SF9">
    <property type="entry name" value="MAJOR FACILITATOR SUPERFAMILY MULTIDRUG TRANSPORTER MFSC"/>
    <property type="match status" value="1"/>
</dbReference>
<feature type="transmembrane region" description="Helical" evidence="7">
    <location>
        <begin position="21"/>
        <end position="41"/>
    </location>
</feature>
<dbReference type="Pfam" id="PF07690">
    <property type="entry name" value="MFS_1"/>
    <property type="match status" value="1"/>
</dbReference>
<protein>
    <submittedName>
        <fullName evidence="9">MFS transporter</fullName>
    </submittedName>
</protein>
<evidence type="ECO:0000256" key="7">
    <source>
        <dbReference type="SAM" id="Phobius"/>
    </source>
</evidence>
<keyword evidence="5 7" id="KW-0472">Membrane</keyword>
<evidence type="ECO:0000313" key="9">
    <source>
        <dbReference type="EMBL" id="XDQ66648.1"/>
    </source>
</evidence>
<reference evidence="9" key="1">
    <citation type="submission" date="2024-07" db="EMBL/GenBank/DDBJ databases">
        <authorList>
            <person name="Yu S.T."/>
        </authorList>
    </citation>
    <scope>NUCLEOTIDE SEQUENCE</scope>
    <source>
        <strain evidence="9">R35</strain>
    </source>
</reference>
<dbReference type="AlphaFoldDB" id="A0AB39SJC2"/>
<accession>A0AB39SJC2</accession>
<dbReference type="InterPro" id="IPR011701">
    <property type="entry name" value="MFS"/>
</dbReference>
<dbReference type="InterPro" id="IPR020846">
    <property type="entry name" value="MFS_dom"/>
</dbReference>
<dbReference type="GO" id="GO:0022857">
    <property type="term" value="F:transmembrane transporter activity"/>
    <property type="evidence" value="ECO:0007669"/>
    <property type="project" value="InterPro"/>
</dbReference>
<dbReference type="PROSITE" id="PS50850">
    <property type="entry name" value="MFS"/>
    <property type="match status" value="1"/>
</dbReference>
<dbReference type="InterPro" id="IPR036259">
    <property type="entry name" value="MFS_trans_sf"/>
</dbReference>
<keyword evidence="6" id="KW-0046">Antibiotic resistance</keyword>
<dbReference type="GO" id="GO:0046677">
    <property type="term" value="P:response to antibiotic"/>
    <property type="evidence" value="ECO:0007669"/>
    <property type="project" value="UniProtKB-KW"/>
</dbReference>
<evidence type="ECO:0000256" key="2">
    <source>
        <dbReference type="ARBA" id="ARBA00022448"/>
    </source>
</evidence>
<dbReference type="EMBL" id="CP163440">
    <property type="protein sequence ID" value="XDQ66648.1"/>
    <property type="molecule type" value="Genomic_DNA"/>
</dbReference>
<comment type="subcellular location">
    <subcellularLocation>
        <location evidence="1">Cell membrane</location>
        <topology evidence="1">Multi-pass membrane protein</topology>
    </subcellularLocation>
</comment>
<dbReference type="GO" id="GO:0005886">
    <property type="term" value="C:plasma membrane"/>
    <property type="evidence" value="ECO:0007669"/>
    <property type="project" value="UniProtKB-SubCell"/>
</dbReference>
<sequence>MAPVKALKAQRGGGGTSNARPALILAVLSMVSFLGQLDVWITNVGLPNIGQGLGSTSLSDLSWVLNGYAIVFAALLVPAGRLADRFGRKNGGRPDGRAGRCAGWR</sequence>
<feature type="domain" description="Major facilitator superfamily (MFS) profile" evidence="8">
    <location>
        <begin position="24"/>
        <end position="105"/>
    </location>
</feature>
<keyword evidence="2" id="KW-0813">Transport</keyword>
<dbReference type="InterPro" id="IPR005829">
    <property type="entry name" value="Sugar_transporter_CS"/>
</dbReference>
<evidence type="ECO:0000256" key="5">
    <source>
        <dbReference type="ARBA" id="ARBA00023136"/>
    </source>
</evidence>
<dbReference type="RefSeq" id="WP_369263638.1">
    <property type="nucleotide sequence ID" value="NZ_CP163440.1"/>
</dbReference>
<proteinExistence type="predicted"/>
<dbReference type="PANTHER" id="PTHR42718">
    <property type="entry name" value="MAJOR FACILITATOR SUPERFAMILY MULTIDRUG TRANSPORTER MFSC"/>
    <property type="match status" value="1"/>
</dbReference>
<keyword evidence="4 7" id="KW-1133">Transmembrane helix</keyword>
<dbReference type="Gene3D" id="1.20.1720.10">
    <property type="entry name" value="Multidrug resistance protein D"/>
    <property type="match status" value="1"/>
</dbReference>
<name>A0AB39SJC2_9ACTN</name>
<evidence type="ECO:0000256" key="4">
    <source>
        <dbReference type="ARBA" id="ARBA00022989"/>
    </source>
</evidence>
<organism evidence="9">
    <name type="scientific">Streptomyces sp. R35</name>
    <dbReference type="NCBI Taxonomy" id="3238630"/>
    <lineage>
        <taxon>Bacteria</taxon>
        <taxon>Bacillati</taxon>
        <taxon>Actinomycetota</taxon>
        <taxon>Actinomycetes</taxon>
        <taxon>Kitasatosporales</taxon>
        <taxon>Streptomycetaceae</taxon>
        <taxon>Streptomyces</taxon>
    </lineage>
</organism>
<feature type="transmembrane region" description="Helical" evidence="7">
    <location>
        <begin position="61"/>
        <end position="83"/>
    </location>
</feature>
<dbReference type="PROSITE" id="PS00216">
    <property type="entry name" value="SUGAR_TRANSPORT_1"/>
    <property type="match status" value="1"/>
</dbReference>
<evidence type="ECO:0000256" key="3">
    <source>
        <dbReference type="ARBA" id="ARBA00022692"/>
    </source>
</evidence>
<evidence type="ECO:0000259" key="8">
    <source>
        <dbReference type="PROSITE" id="PS50850"/>
    </source>
</evidence>
<evidence type="ECO:0000256" key="1">
    <source>
        <dbReference type="ARBA" id="ARBA00004651"/>
    </source>
</evidence>